<comment type="cofactor">
    <cofactor evidence="1">
        <name>Mg(2+)</name>
        <dbReference type="ChEBI" id="CHEBI:18420"/>
    </cofactor>
</comment>
<dbReference type="GO" id="GO:0008821">
    <property type="term" value="F:crossover junction DNA endonuclease activity"/>
    <property type="evidence" value="ECO:0007669"/>
    <property type="project" value="UniProtKB-ARBA"/>
</dbReference>
<dbReference type="GO" id="GO:0017108">
    <property type="term" value="F:5'-flap endonuclease activity"/>
    <property type="evidence" value="ECO:0007669"/>
    <property type="project" value="UniProtKB-ARBA"/>
</dbReference>
<dbReference type="Pfam" id="PF00867">
    <property type="entry name" value="XPG_I"/>
    <property type="match status" value="1"/>
</dbReference>
<dbReference type="SMART" id="SM00484">
    <property type="entry name" value="XPGI"/>
    <property type="match status" value="1"/>
</dbReference>
<gene>
    <name evidence="18" type="ORF">FF38_06256</name>
</gene>
<evidence type="ECO:0000256" key="13">
    <source>
        <dbReference type="ARBA" id="ARBA00038112"/>
    </source>
</evidence>
<evidence type="ECO:0000256" key="14">
    <source>
        <dbReference type="SAM" id="Coils"/>
    </source>
</evidence>
<evidence type="ECO:0000256" key="6">
    <source>
        <dbReference type="ARBA" id="ARBA00022723"/>
    </source>
</evidence>
<feature type="domain" description="XPG-I" evidence="16">
    <location>
        <begin position="939"/>
        <end position="1008"/>
    </location>
</feature>
<dbReference type="PRINTS" id="PR00853">
    <property type="entry name" value="XPGRADSUPER"/>
</dbReference>
<evidence type="ECO:0000259" key="16">
    <source>
        <dbReference type="SMART" id="SM00484"/>
    </source>
</evidence>
<dbReference type="InterPro" id="IPR019974">
    <property type="entry name" value="XPG_CS"/>
</dbReference>
<dbReference type="InterPro" id="IPR008918">
    <property type="entry name" value="HhH2"/>
</dbReference>
<dbReference type="SUPFAM" id="SSF88723">
    <property type="entry name" value="PIN domain-like"/>
    <property type="match status" value="1"/>
</dbReference>
<comment type="subcellular location">
    <subcellularLocation>
        <location evidence="2">Nucleus</location>
    </subcellularLocation>
</comment>
<feature type="region of interest" description="Disordered" evidence="15">
    <location>
        <begin position="469"/>
        <end position="534"/>
    </location>
</feature>
<feature type="region of interest" description="Disordered" evidence="15">
    <location>
        <begin position="814"/>
        <end position="843"/>
    </location>
</feature>
<dbReference type="PRINTS" id="PR00066">
    <property type="entry name" value="XRODRMPGMNTG"/>
</dbReference>
<keyword evidence="14" id="KW-0175">Coiled coil</keyword>
<feature type="region of interest" description="Disordered" evidence="15">
    <location>
        <begin position="743"/>
        <end position="782"/>
    </location>
</feature>
<evidence type="ECO:0000259" key="17">
    <source>
        <dbReference type="SMART" id="SM00485"/>
    </source>
</evidence>
<feature type="region of interest" description="Disordered" evidence="15">
    <location>
        <begin position="141"/>
        <end position="202"/>
    </location>
</feature>
<evidence type="ECO:0000256" key="8">
    <source>
        <dbReference type="ARBA" id="ARBA00022763"/>
    </source>
</evidence>
<feature type="compositionally biased region" description="Polar residues" evidence="15">
    <location>
        <begin position="760"/>
        <end position="773"/>
    </location>
</feature>
<dbReference type="PROSITE" id="PS00842">
    <property type="entry name" value="XPG_2"/>
    <property type="match status" value="1"/>
</dbReference>
<dbReference type="InterPro" id="IPR036279">
    <property type="entry name" value="5-3_exonuclease_C_sf"/>
</dbReference>
<dbReference type="Pfam" id="PF00752">
    <property type="entry name" value="XPG_N"/>
    <property type="match status" value="1"/>
</dbReference>
<keyword evidence="7" id="KW-0255">Endonuclease</keyword>
<reference evidence="18 19" key="1">
    <citation type="journal article" date="2015" name="Nat. Commun.">
        <title>Lucilia cuprina genome unlocks parasitic fly biology to underpin future interventions.</title>
        <authorList>
            <person name="Anstead C.A."/>
            <person name="Korhonen P.K."/>
            <person name="Young N.D."/>
            <person name="Hall R.S."/>
            <person name="Jex A.R."/>
            <person name="Murali S.C."/>
            <person name="Hughes D.S."/>
            <person name="Lee S.F."/>
            <person name="Perry T."/>
            <person name="Stroehlein A.J."/>
            <person name="Ansell B.R."/>
            <person name="Breugelmans B."/>
            <person name="Hofmann A."/>
            <person name="Qu J."/>
            <person name="Dugan S."/>
            <person name="Lee S.L."/>
            <person name="Chao H."/>
            <person name="Dinh H."/>
            <person name="Han Y."/>
            <person name="Doddapaneni H.V."/>
            <person name="Worley K.C."/>
            <person name="Muzny D.M."/>
            <person name="Ioannidis P."/>
            <person name="Waterhouse R.M."/>
            <person name="Zdobnov E.M."/>
            <person name="James P.J."/>
            <person name="Bagnall N.H."/>
            <person name="Kotze A.C."/>
            <person name="Gibbs R.A."/>
            <person name="Richards S."/>
            <person name="Batterham P."/>
            <person name="Gasser R.B."/>
        </authorList>
    </citation>
    <scope>NUCLEOTIDE SEQUENCE [LARGE SCALE GENOMIC DNA]</scope>
    <source>
        <strain evidence="18 19">LS</strain>
        <tissue evidence="18">Full body</tissue>
    </source>
</reference>
<evidence type="ECO:0000256" key="11">
    <source>
        <dbReference type="ARBA" id="ARBA00023204"/>
    </source>
</evidence>
<dbReference type="GO" id="GO:0003697">
    <property type="term" value="F:single-stranded DNA binding"/>
    <property type="evidence" value="ECO:0007669"/>
    <property type="project" value="InterPro"/>
</dbReference>
<dbReference type="SUPFAM" id="SSF47807">
    <property type="entry name" value="5' to 3' exonuclease, C-terminal subdomain"/>
    <property type="match status" value="1"/>
</dbReference>
<evidence type="ECO:0000256" key="9">
    <source>
        <dbReference type="ARBA" id="ARBA00022801"/>
    </source>
</evidence>
<dbReference type="InterPro" id="IPR006085">
    <property type="entry name" value="XPG_DNA_repair_N"/>
</dbReference>
<evidence type="ECO:0000313" key="18">
    <source>
        <dbReference type="EMBL" id="KNC28068.1"/>
    </source>
</evidence>
<dbReference type="PANTHER" id="PTHR16171:SF7">
    <property type="entry name" value="DNA REPAIR PROTEIN RAD2"/>
    <property type="match status" value="1"/>
</dbReference>
<protein>
    <recommendedName>
        <fullName evidence="20">DNA repair protein complementing XP-G cells</fullName>
    </recommendedName>
</protein>
<keyword evidence="11" id="KW-0234">DNA repair</keyword>
<keyword evidence="9" id="KW-0378">Hydrolase</keyword>
<feature type="compositionally biased region" description="Polar residues" evidence="15">
    <location>
        <begin position="520"/>
        <end position="534"/>
    </location>
</feature>
<dbReference type="SMART" id="SM00279">
    <property type="entry name" value="HhH2"/>
    <property type="match status" value="1"/>
</dbReference>
<dbReference type="PROSITE" id="PS00841">
    <property type="entry name" value="XPG_1"/>
    <property type="match status" value="1"/>
</dbReference>
<feature type="region of interest" description="Disordered" evidence="15">
    <location>
        <begin position="337"/>
        <end position="376"/>
    </location>
</feature>
<feature type="coiled-coil region" evidence="14">
    <location>
        <begin position="895"/>
        <end position="922"/>
    </location>
</feature>
<keyword evidence="8" id="KW-0227">DNA damage</keyword>
<evidence type="ECO:0000313" key="19">
    <source>
        <dbReference type="Proteomes" id="UP000037069"/>
    </source>
</evidence>
<feature type="compositionally biased region" description="Basic and acidic residues" evidence="15">
    <location>
        <begin position="144"/>
        <end position="155"/>
    </location>
</feature>
<dbReference type="GO" id="GO:0006289">
    <property type="term" value="P:nucleotide-excision repair"/>
    <property type="evidence" value="ECO:0007669"/>
    <property type="project" value="InterPro"/>
</dbReference>
<evidence type="ECO:0000256" key="12">
    <source>
        <dbReference type="ARBA" id="ARBA00023242"/>
    </source>
</evidence>
<name>A0A0L0C6M2_LUCCU</name>
<dbReference type="OrthoDB" id="31113at2759"/>
<keyword evidence="10" id="KW-0460">Magnesium</keyword>
<dbReference type="PANTHER" id="PTHR16171">
    <property type="entry name" value="DNA REPAIR PROTEIN COMPLEMENTING XP-G CELLS-RELATED"/>
    <property type="match status" value="1"/>
</dbReference>
<evidence type="ECO:0000256" key="15">
    <source>
        <dbReference type="SAM" id="MobiDB-lite"/>
    </source>
</evidence>
<dbReference type="InterPro" id="IPR006086">
    <property type="entry name" value="XPG-I_dom"/>
</dbReference>
<evidence type="ECO:0000256" key="7">
    <source>
        <dbReference type="ARBA" id="ARBA00022759"/>
    </source>
</evidence>
<dbReference type="GO" id="GO:0005634">
    <property type="term" value="C:nucleus"/>
    <property type="evidence" value="ECO:0007669"/>
    <property type="project" value="UniProtKB-SubCell"/>
</dbReference>
<dbReference type="CDD" id="cd09868">
    <property type="entry name" value="PIN_XPG_RAD2"/>
    <property type="match status" value="2"/>
</dbReference>
<feature type="compositionally biased region" description="Basic and acidic residues" evidence="15">
    <location>
        <begin position="469"/>
        <end position="491"/>
    </location>
</feature>
<dbReference type="InterPro" id="IPR003903">
    <property type="entry name" value="UIM_dom"/>
</dbReference>
<evidence type="ECO:0000256" key="1">
    <source>
        <dbReference type="ARBA" id="ARBA00001946"/>
    </source>
</evidence>
<dbReference type="Proteomes" id="UP000037069">
    <property type="component" value="Unassembled WGS sequence"/>
</dbReference>
<organism evidence="18 19">
    <name type="scientific">Lucilia cuprina</name>
    <name type="common">Green bottle fly</name>
    <name type="synonym">Australian sheep blowfly</name>
    <dbReference type="NCBI Taxonomy" id="7375"/>
    <lineage>
        <taxon>Eukaryota</taxon>
        <taxon>Metazoa</taxon>
        <taxon>Ecdysozoa</taxon>
        <taxon>Arthropoda</taxon>
        <taxon>Hexapoda</taxon>
        <taxon>Insecta</taxon>
        <taxon>Pterygota</taxon>
        <taxon>Neoptera</taxon>
        <taxon>Endopterygota</taxon>
        <taxon>Diptera</taxon>
        <taxon>Brachycera</taxon>
        <taxon>Muscomorpha</taxon>
        <taxon>Oestroidea</taxon>
        <taxon>Calliphoridae</taxon>
        <taxon>Luciliinae</taxon>
        <taxon>Lucilia</taxon>
    </lineage>
</organism>
<dbReference type="FunFam" id="1.10.150.20:FF:000030">
    <property type="entry name" value="Flap endonuclease GEN-like 1"/>
    <property type="match status" value="1"/>
</dbReference>
<keyword evidence="12" id="KW-0539">Nucleus</keyword>
<proteinExistence type="inferred from homology"/>
<feature type="region of interest" description="Disordered" evidence="15">
    <location>
        <begin position="552"/>
        <end position="572"/>
    </location>
</feature>
<comment type="similarity">
    <text evidence="3">Belongs to the XPG/RAD2 endonuclease family. XPG subfamily.</text>
</comment>
<keyword evidence="19" id="KW-1185">Reference proteome</keyword>
<dbReference type="InterPro" id="IPR001044">
    <property type="entry name" value="XPG/Rad2_eukaryotes"/>
</dbReference>
<feature type="region of interest" description="Disordered" evidence="15">
    <location>
        <begin position="1202"/>
        <end position="1239"/>
    </location>
</feature>
<keyword evidence="5" id="KW-0540">Nuclease</keyword>
<evidence type="ECO:0008006" key="20">
    <source>
        <dbReference type="Google" id="ProtNLM"/>
    </source>
</evidence>
<evidence type="ECO:0000256" key="4">
    <source>
        <dbReference type="ARBA" id="ARBA00022553"/>
    </source>
</evidence>
<dbReference type="EMBL" id="JRES01000824">
    <property type="protein sequence ID" value="KNC28068.1"/>
    <property type="molecule type" value="Genomic_DNA"/>
</dbReference>
<dbReference type="OMA" id="PNSMDFS"/>
<dbReference type="Gene3D" id="3.40.50.1010">
    <property type="entry name" value="5'-nuclease"/>
    <property type="match status" value="2"/>
</dbReference>
<dbReference type="InterPro" id="IPR029060">
    <property type="entry name" value="PIN-like_dom_sf"/>
</dbReference>
<accession>A0A0L0C6M2</accession>
<feature type="compositionally biased region" description="Low complexity" evidence="15">
    <location>
        <begin position="156"/>
        <end position="165"/>
    </location>
</feature>
<evidence type="ECO:0000256" key="3">
    <source>
        <dbReference type="ARBA" id="ARBA00005283"/>
    </source>
</evidence>
<comment type="similarity">
    <text evidence="13">Belongs to the XPG/RAD2 endonuclease family. GEN subfamily.</text>
</comment>
<evidence type="ECO:0000256" key="2">
    <source>
        <dbReference type="ARBA" id="ARBA00004123"/>
    </source>
</evidence>
<comment type="caution">
    <text evidence="18">The sequence shown here is derived from an EMBL/GenBank/DDBJ whole genome shotgun (WGS) entry which is preliminary data.</text>
</comment>
<dbReference type="GO" id="GO:0000400">
    <property type="term" value="F:four-way junction DNA binding"/>
    <property type="evidence" value="ECO:0007669"/>
    <property type="project" value="UniProtKB-ARBA"/>
</dbReference>
<feature type="compositionally biased region" description="Acidic residues" evidence="15">
    <location>
        <begin position="170"/>
        <end position="187"/>
    </location>
</feature>
<sequence>MGVTGLWKLIEPCGKPVPVETLEGKVLAIDISIWLHQAIKGFQDNKGAALNNAHLLGLFHRLCKLMYYRVKPVFVFDGCVPQLKRDTIARRQQQRSKLNSEADRIQALLLQSLAKEKVVQQALGPNAELLLTSPIKKLAGNKASRKEDTVDDMFKLPELPSSSKSKPNEDETTDESFNESSFYDDEYTSTSASADDSSFDESNPRIAYTSNIQAIDVKSKEFLQLPADVRHEILVDIKETRKQSSWGRLHELPSRSDDFSNFQMKRLLKRRDVQVSLETAEQEMGGRTLTYAELTNIFSEEGILETDIVEKGTKQISSDEHTRFLLVKDLKKKLAQAKEKPIKEEKNEIKEEENKTKVAEEDIKPSTSKESDKKLGNEYDADLEMAIALSLQDDADKVYDEKDYDYDSDESLKLTKAQRQQLQNAAKGPARSYMIEYAGMNKEEVAGILEKTQVNLDFDDTLDIERLIGDAGEKTKEIEPKEEDSSKDKTNNNESQDIRLCVTDSDGTDSDLEEVEDSQKPISNTSKLKSDLNSATDLGKSKTAVELNKVKDVEETDSDLEEVKDSDATDSDLEEVVDATTLKSKLNNKMLDLEDECVIEETPPCLADEALETKTSQVINIQIDLSKPLEQEDDLFADIFADIQSKEEIIEETPTSIKEEDRKHEQSLNKDSKSLLLNEIKPKPTKSENILSILDELKQQAEEVKNIKLENIKLSDSVIELSDDDDEAALKCTKVKNEIIEVCDSDDNDKRPSTPPPQLMRNTNQSPRNNSKSPKLKTPSKNHSITEFFNVDYVVKRTPDKPLEGENEVVPKVKSPFFVRKTPKSQRKSGSNSPSPNKKPSKANKALFGQENESHVNDTATNLDKEFIPLKETQTVSEKDVLTEAANILKSQKTHEELNTIASDLAQERRDLENERNRQDRMGMSITQRMNSDCQDLLRLFGVPFIVAPMEAEAQCAFLDIVQLTNGTITDDSDIWLFGGRTVYKNFFAQNKHVLEFRSEQIEKDFNCDRKKLIQLACLVGSDYTTGIHGIGAVTALEILASFTPKELINKPEDSSTTTIQNILITLQRFRNWWQSFKSTAAPPGTSARLALQKKLKNIEIHEGFPNTAVVEAYLTPKVDENKETFTWGYPDVESLREFAKKNFGWTTSKTDDILNPVLKKLNEKRTQQSIRNYFNVKNALSLRQIKVSKRVQNAIEKMSGNVDTDETAEKPTRAKRARKAPSAAGGRKKKGVPLRPTEEEVNNVSLVIEPSGSEQMARGPIRRASKRVNIPETKQIIPQREKDLAQMETNKKLAAEILKKTAKECKRKRKI</sequence>
<keyword evidence="4" id="KW-0597">Phosphoprotein</keyword>
<feature type="compositionally biased region" description="Low complexity" evidence="15">
    <location>
        <begin position="828"/>
        <end position="843"/>
    </location>
</feature>
<dbReference type="GO" id="GO:0046872">
    <property type="term" value="F:metal ion binding"/>
    <property type="evidence" value="ECO:0007669"/>
    <property type="project" value="UniProtKB-KW"/>
</dbReference>
<feature type="compositionally biased region" description="Acidic residues" evidence="15">
    <location>
        <begin position="506"/>
        <end position="516"/>
    </location>
</feature>
<dbReference type="InterPro" id="IPR006084">
    <property type="entry name" value="XPG/Rad2"/>
</dbReference>
<dbReference type="FunFam" id="3.40.50.1010:FF:000044">
    <property type="entry name" value="DNA repair endonuclease"/>
    <property type="match status" value="1"/>
</dbReference>
<dbReference type="STRING" id="7375.A0A0L0C6M2"/>
<evidence type="ECO:0000256" key="5">
    <source>
        <dbReference type="ARBA" id="ARBA00022722"/>
    </source>
</evidence>
<keyword evidence="6" id="KW-0479">Metal-binding</keyword>
<evidence type="ECO:0000256" key="10">
    <source>
        <dbReference type="ARBA" id="ARBA00022842"/>
    </source>
</evidence>
<dbReference type="PROSITE" id="PS50330">
    <property type="entry name" value="UIM"/>
    <property type="match status" value="1"/>
</dbReference>
<dbReference type="CDD" id="cd09904">
    <property type="entry name" value="H3TH_XPG"/>
    <property type="match status" value="1"/>
</dbReference>
<feature type="domain" description="XPG N-terminal" evidence="17">
    <location>
        <begin position="1"/>
        <end position="98"/>
    </location>
</feature>
<dbReference type="SMART" id="SM00485">
    <property type="entry name" value="XPGN"/>
    <property type="match status" value="1"/>
</dbReference>
<dbReference type="Gene3D" id="1.10.150.20">
    <property type="entry name" value="5' to 3' exonuclease, C-terminal subdomain"/>
    <property type="match status" value="1"/>
</dbReference>